<sequence length="397" mass="44064">MIDRRRFLALSGISLIAPIFPSFSALGQDFIDRKLIFITLRGGMDGLSAFPLLGDKNLIKQRPSIWTDGYFETGSEFGIHPALKSFSNMWSEGEATIVHAVGASQYSGRSHFEGQNILEAGNNIPYAKHTGWLGRALDLANASYQGTAMDLPIPLILRGAGNLESRSPSYFPPPSPDLLFELAKLNQEDPLISDIFFKLATRRSNEKSLKREMKLSESKNEWANMALDVLDLASIAGRELKSRDELKIAVFDYHGFDTHSAQGAAVGEHATQLKKLDVILHTLKRRLRKKWANTLVIAATEFGRNVYQNGSSGTDHGYASSILLAGGLVSQSQVYTDWPGLERKQLFEGQDLNVTTDQNAIFAAAIKTVFGLEHDKILEKVFFNNPYPDLSKKLFKI</sequence>
<organism evidence="1">
    <name type="scientific">marine metagenome</name>
    <dbReference type="NCBI Taxonomy" id="408172"/>
    <lineage>
        <taxon>unclassified sequences</taxon>
        <taxon>metagenomes</taxon>
        <taxon>ecological metagenomes</taxon>
    </lineage>
</organism>
<evidence type="ECO:0000313" key="1">
    <source>
        <dbReference type="EMBL" id="SVA50188.1"/>
    </source>
</evidence>
<reference evidence="1" key="1">
    <citation type="submission" date="2018-05" db="EMBL/GenBank/DDBJ databases">
        <authorList>
            <person name="Lanie J.A."/>
            <person name="Ng W.-L."/>
            <person name="Kazmierczak K.M."/>
            <person name="Andrzejewski T.M."/>
            <person name="Davidsen T.M."/>
            <person name="Wayne K.J."/>
            <person name="Tettelin H."/>
            <person name="Glass J.I."/>
            <person name="Rusch D."/>
            <person name="Podicherti R."/>
            <person name="Tsui H.-C.T."/>
            <person name="Winkler M.E."/>
        </authorList>
    </citation>
    <scope>NUCLEOTIDE SEQUENCE</scope>
</reference>
<name>A0A381WDR7_9ZZZZ</name>
<dbReference type="EMBL" id="UINC01011362">
    <property type="protein sequence ID" value="SVA50188.1"/>
    <property type="molecule type" value="Genomic_DNA"/>
</dbReference>
<dbReference type="InterPro" id="IPR010869">
    <property type="entry name" value="DUF1501"/>
</dbReference>
<dbReference type="AlphaFoldDB" id="A0A381WDR7"/>
<gene>
    <name evidence="1" type="ORF">METZ01_LOCUS103042</name>
</gene>
<accession>A0A381WDR7</accession>
<proteinExistence type="predicted"/>
<evidence type="ECO:0008006" key="2">
    <source>
        <dbReference type="Google" id="ProtNLM"/>
    </source>
</evidence>
<protein>
    <recommendedName>
        <fullName evidence="2">Sulfatase N-terminal domain-containing protein</fullName>
    </recommendedName>
</protein>
<dbReference type="PANTHER" id="PTHR43737:SF1">
    <property type="entry name" value="DUF1501 DOMAIN-CONTAINING PROTEIN"/>
    <property type="match status" value="1"/>
</dbReference>
<dbReference type="PANTHER" id="PTHR43737">
    <property type="entry name" value="BLL7424 PROTEIN"/>
    <property type="match status" value="1"/>
</dbReference>
<dbReference type="Pfam" id="PF07394">
    <property type="entry name" value="DUF1501"/>
    <property type="match status" value="1"/>
</dbReference>